<dbReference type="GO" id="GO:0042773">
    <property type="term" value="P:ATP synthesis coupled electron transport"/>
    <property type="evidence" value="ECO:0007669"/>
    <property type="project" value="TreeGrafter"/>
</dbReference>
<keyword evidence="5 12" id="KW-0679">Respiratory chain</keyword>
<evidence type="ECO:0000256" key="16">
    <source>
        <dbReference type="SAM" id="Phobius"/>
    </source>
</evidence>
<dbReference type="InterPro" id="IPR002429">
    <property type="entry name" value="CcO_II-like_C"/>
</dbReference>
<keyword evidence="11 12" id="KW-0472">Membrane</keyword>
<dbReference type="Proteomes" id="UP000032633">
    <property type="component" value="Chromosome"/>
</dbReference>
<evidence type="ECO:0000256" key="3">
    <source>
        <dbReference type="ARBA" id="ARBA00022448"/>
    </source>
</evidence>
<evidence type="ECO:0000256" key="12">
    <source>
        <dbReference type="PIRNR" id="PIRNR000292"/>
    </source>
</evidence>
<dbReference type="HOGENOM" id="CLU_036876_6_0_9"/>
<keyword evidence="20" id="KW-1185">Reference proteome</keyword>
<dbReference type="InterPro" id="IPR036257">
    <property type="entry name" value="Cyt_c_oxidase_su2_TM_sf"/>
</dbReference>
<dbReference type="Gene3D" id="1.10.287.90">
    <property type="match status" value="1"/>
</dbReference>
<dbReference type="InterPro" id="IPR008972">
    <property type="entry name" value="Cupredoxin"/>
</dbReference>
<evidence type="ECO:0000256" key="8">
    <source>
        <dbReference type="ARBA" id="ARBA00022982"/>
    </source>
</evidence>
<keyword evidence="14" id="KW-0479">Metal-binding</keyword>
<dbReference type="PROSITE" id="PS50999">
    <property type="entry name" value="COX2_TM"/>
    <property type="match status" value="1"/>
</dbReference>
<organism evidence="19 20">
    <name type="scientific">Paenibacillus beijingensis</name>
    <dbReference type="NCBI Taxonomy" id="1126833"/>
    <lineage>
        <taxon>Bacteria</taxon>
        <taxon>Bacillati</taxon>
        <taxon>Bacillota</taxon>
        <taxon>Bacilli</taxon>
        <taxon>Bacillales</taxon>
        <taxon>Paenibacillaceae</taxon>
        <taxon>Paenibacillus</taxon>
    </lineage>
</organism>
<reference evidence="19 20" key="1">
    <citation type="journal article" date="2015" name="J. Biotechnol.">
        <title>Complete genome sequence of Paenibacillus beijingensis 7188(T) (=DSM 24997(T)), a novel rhizobacterium from jujube garden soil.</title>
        <authorList>
            <person name="Kwak Y."/>
            <person name="Shin J.H."/>
        </authorList>
    </citation>
    <scope>NUCLEOTIDE SEQUENCE [LARGE SCALE GENOMIC DNA]</scope>
    <source>
        <strain evidence="19 20">DSM 24997</strain>
    </source>
</reference>
<dbReference type="PROSITE" id="PS50857">
    <property type="entry name" value="COX2_CUA"/>
    <property type="match status" value="1"/>
</dbReference>
<comment type="cofactor">
    <cofactor evidence="14">
        <name>Cu cation</name>
        <dbReference type="ChEBI" id="CHEBI:23378"/>
    </cofactor>
    <text evidence="14">Binds a copper A center.</text>
</comment>
<comment type="similarity">
    <text evidence="2 12 13">Belongs to the cytochrome c oxidase subunit 2 family.</text>
</comment>
<feature type="region of interest" description="Disordered" evidence="15">
    <location>
        <begin position="290"/>
        <end position="338"/>
    </location>
</feature>
<keyword evidence="10 12" id="KW-0560">Oxidoreductase</keyword>
<evidence type="ECO:0000256" key="14">
    <source>
        <dbReference type="RuleBase" id="RU004024"/>
    </source>
</evidence>
<gene>
    <name evidence="19" type="ORF">VN24_24215</name>
</gene>
<reference evidence="20" key="2">
    <citation type="submission" date="2015-03" db="EMBL/GenBank/DDBJ databases">
        <title>Genome sequence of Paenibacillus beijingensis strain DSM 24997T.</title>
        <authorList>
            <person name="Kwak Y."/>
            <person name="Shin J.-H."/>
        </authorList>
    </citation>
    <scope>NUCLEOTIDE SEQUENCE [LARGE SCALE GENOMIC DNA]</scope>
    <source>
        <strain evidence="20">DSM 24997</strain>
    </source>
</reference>
<keyword evidence="7" id="KW-0732">Signal</keyword>
<sequence length="338" mass="37724">MNLMWKARKRLRNIAAIAMGVIAMAALTGCDANLLVFDSKGPVAAEIESLIWISILLCAVIVIPVIGLFAFIVWRYRDKPGNKAPYKPDWSHSTTLETIWWGIPIVIIILLGFFTVRTTYALVEPPKDTKAEPITIQVTSLDWKWLFQYPDLGIATVNYLHIPEDVPIQFVMTSDAAMNSFWVPQLAGQMYTMPGMAMRMWVQADEPGVFSGKGANFSGEYFERMQFNVVSQTESEFNNWVAESKKSTQTLDQAAYAKLSEKNTMGEQTFGSMDQNLFAQIVLKNGGHHHPNNGLDIRGQFPLHGTDSDGADHSGGSADGNHDMSNMNHDMSDKDMHK</sequence>
<protein>
    <recommendedName>
        <fullName evidence="12">Quinol oxidase subunit 2</fullName>
        <ecNumber evidence="12">1.10.3.-</ecNumber>
    </recommendedName>
</protein>
<evidence type="ECO:0000256" key="15">
    <source>
        <dbReference type="SAM" id="MobiDB-lite"/>
    </source>
</evidence>
<evidence type="ECO:0000256" key="11">
    <source>
        <dbReference type="ARBA" id="ARBA00023136"/>
    </source>
</evidence>
<feature type="domain" description="Cytochrome oxidase subunit II transmembrane region profile" evidence="18">
    <location>
        <begin position="28"/>
        <end position="126"/>
    </location>
</feature>
<evidence type="ECO:0000313" key="19">
    <source>
        <dbReference type="EMBL" id="AJY77995.1"/>
    </source>
</evidence>
<dbReference type="PATRIC" id="fig|1126833.4.peg.5327"/>
<dbReference type="PROSITE" id="PS51257">
    <property type="entry name" value="PROKAR_LIPOPROTEIN"/>
    <property type="match status" value="1"/>
</dbReference>
<comment type="catalytic activity">
    <reaction evidence="14">
        <text>4 Fe(II)-[cytochrome c] + O2 + 8 H(+)(in) = 4 Fe(III)-[cytochrome c] + 2 H2O + 4 H(+)(out)</text>
        <dbReference type="Rhea" id="RHEA:11436"/>
        <dbReference type="Rhea" id="RHEA-COMP:10350"/>
        <dbReference type="Rhea" id="RHEA-COMP:14399"/>
        <dbReference type="ChEBI" id="CHEBI:15377"/>
        <dbReference type="ChEBI" id="CHEBI:15378"/>
        <dbReference type="ChEBI" id="CHEBI:15379"/>
        <dbReference type="ChEBI" id="CHEBI:29033"/>
        <dbReference type="ChEBI" id="CHEBI:29034"/>
        <dbReference type="EC" id="7.1.1.9"/>
    </reaction>
</comment>
<evidence type="ECO:0000256" key="4">
    <source>
        <dbReference type="ARBA" id="ARBA00022475"/>
    </source>
</evidence>
<dbReference type="Pfam" id="PF02790">
    <property type="entry name" value="COX2_TM"/>
    <property type="match status" value="1"/>
</dbReference>
<keyword evidence="8 12" id="KW-0249">Electron transport</keyword>
<comment type="function">
    <text evidence="14">Subunits I and II form the functional core of the enzyme complex. Electrons originating in cytochrome c are transferred via heme a and Cu(A) to the binuclear center formed by heme a3 and Cu(B).</text>
</comment>
<keyword evidence="9 16" id="KW-1133">Transmembrane helix</keyword>
<dbReference type="CDD" id="cd04212">
    <property type="entry name" value="CuRO_UO_II"/>
    <property type="match status" value="1"/>
</dbReference>
<evidence type="ECO:0000256" key="9">
    <source>
        <dbReference type="ARBA" id="ARBA00022989"/>
    </source>
</evidence>
<dbReference type="KEGG" id="pbj:VN24_24215"/>
<accession>A0A0D5NS51</accession>
<evidence type="ECO:0000256" key="2">
    <source>
        <dbReference type="ARBA" id="ARBA00007866"/>
    </source>
</evidence>
<dbReference type="AlphaFoldDB" id="A0A0D5NS51"/>
<dbReference type="InterPro" id="IPR006333">
    <property type="entry name" value="Cyt_o_ubiquinol_oxidase_su2"/>
</dbReference>
<dbReference type="SUPFAM" id="SSF49503">
    <property type="entry name" value="Cupredoxins"/>
    <property type="match status" value="1"/>
</dbReference>
<dbReference type="STRING" id="1126833.VN24_24215"/>
<keyword evidence="4 12" id="KW-1003">Cell membrane</keyword>
<keyword evidence="3 12" id="KW-0813">Transport</keyword>
<dbReference type="EMBL" id="CP011058">
    <property type="protein sequence ID" value="AJY77995.1"/>
    <property type="molecule type" value="Genomic_DNA"/>
</dbReference>
<dbReference type="Pfam" id="PF00116">
    <property type="entry name" value="COX2"/>
    <property type="match status" value="1"/>
</dbReference>
<dbReference type="SUPFAM" id="SSF81464">
    <property type="entry name" value="Cytochrome c oxidase subunit II-like, transmembrane region"/>
    <property type="match status" value="1"/>
</dbReference>
<dbReference type="InterPro" id="IPR045187">
    <property type="entry name" value="CcO_II"/>
</dbReference>
<dbReference type="PANTHER" id="PTHR22888:SF18">
    <property type="entry name" value="CYTOCHROME BO(3) UBIQUINOL OXIDASE SUBUNIT 2"/>
    <property type="match status" value="1"/>
</dbReference>
<evidence type="ECO:0000256" key="1">
    <source>
        <dbReference type="ARBA" id="ARBA00004651"/>
    </source>
</evidence>
<evidence type="ECO:0000256" key="6">
    <source>
        <dbReference type="ARBA" id="ARBA00022692"/>
    </source>
</evidence>
<dbReference type="PIRSF" id="PIRSF000292">
    <property type="entry name" value="Ubi_od_II"/>
    <property type="match status" value="1"/>
</dbReference>
<dbReference type="EC" id="1.10.3.-" evidence="12"/>
<feature type="transmembrane region" description="Helical" evidence="16">
    <location>
        <begin position="95"/>
        <end position="116"/>
    </location>
</feature>
<dbReference type="PANTHER" id="PTHR22888">
    <property type="entry name" value="CYTOCHROME C OXIDASE, SUBUNIT II"/>
    <property type="match status" value="1"/>
</dbReference>
<dbReference type="GO" id="GO:0016682">
    <property type="term" value="F:oxidoreductase activity, acting on diphenols and related substances as donors, oxygen as acceptor"/>
    <property type="evidence" value="ECO:0007669"/>
    <property type="project" value="InterPro"/>
</dbReference>
<evidence type="ECO:0000256" key="7">
    <source>
        <dbReference type="ARBA" id="ARBA00022729"/>
    </source>
</evidence>
<dbReference type="InterPro" id="IPR034227">
    <property type="entry name" value="CuRO_UO_II"/>
</dbReference>
<evidence type="ECO:0000256" key="13">
    <source>
        <dbReference type="RuleBase" id="RU000456"/>
    </source>
</evidence>
<dbReference type="GO" id="GO:0004129">
    <property type="term" value="F:cytochrome-c oxidase activity"/>
    <property type="evidence" value="ECO:0007669"/>
    <property type="project" value="UniProtKB-UniRule"/>
</dbReference>
<dbReference type="GO" id="GO:0005886">
    <property type="term" value="C:plasma membrane"/>
    <property type="evidence" value="ECO:0007669"/>
    <property type="project" value="UniProtKB-SubCell"/>
</dbReference>
<proteinExistence type="inferred from homology"/>
<comment type="subcellular location">
    <subcellularLocation>
        <location evidence="1 13">Cell membrane</location>
        <topology evidence="1 13">Multi-pass membrane protein</topology>
    </subcellularLocation>
</comment>
<evidence type="ECO:0000256" key="10">
    <source>
        <dbReference type="ARBA" id="ARBA00023002"/>
    </source>
</evidence>
<evidence type="ECO:0000256" key="5">
    <source>
        <dbReference type="ARBA" id="ARBA00022660"/>
    </source>
</evidence>
<evidence type="ECO:0000313" key="20">
    <source>
        <dbReference type="Proteomes" id="UP000032633"/>
    </source>
</evidence>
<dbReference type="InterPro" id="IPR011759">
    <property type="entry name" value="Cyt_c_oxidase_su2_TM_dom"/>
</dbReference>
<comment type="function">
    <text evidence="12">Catalyzes quinol oxidation with the concomitant reduction of oxygen to water. Subunit II transfers the electrons from a quinol to the binuclear center of the catalytic subunit I.</text>
</comment>
<keyword evidence="6 13" id="KW-0812">Transmembrane</keyword>
<evidence type="ECO:0000259" key="17">
    <source>
        <dbReference type="PROSITE" id="PS50857"/>
    </source>
</evidence>
<evidence type="ECO:0000259" key="18">
    <source>
        <dbReference type="PROSITE" id="PS50999"/>
    </source>
</evidence>
<dbReference type="GO" id="GO:0005507">
    <property type="term" value="F:copper ion binding"/>
    <property type="evidence" value="ECO:0007669"/>
    <property type="project" value="InterPro"/>
</dbReference>
<comment type="catalytic activity">
    <reaction evidence="12">
        <text>2 a quinol + O2 = 2 a quinone + 2 H2O</text>
        <dbReference type="Rhea" id="RHEA:55376"/>
        <dbReference type="ChEBI" id="CHEBI:15377"/>
        <dbReference type="ChEBI" id="CHEBI:15379"/>
        <dbReference type="ChEBI" id="CHEBI:24646"/>
        <dbReference type="ChEBI" id="CHEBI:132124"/>
    </reaction>
</comment>
<keyword evidence="14" id="KW-0186">Copper</keyword>
<feature type="domain" description="Cytochrome oxidase subunit II copper A binding" evidence="17">
    <location>
        <begin position="131"/>
        <end position="243"/>
    </location>
</feature>
<feature type="transmembrane region" description="Helical" evidence="16">
    <location>
        <begin position="51"/>
        <end position="74"/>
    </location>
</feature>
<dbReference type="Gene3D" id="2.60.40.420">
    <property type="entry name" value="Cupredoxins - blue copper proteins"/>
    <property type="match status" value="1"/>
</dbReference>
<name>A0A0D5NS51_9BACL</name>